<dbReference type="InterPro" id="IPR021100">
    <property type="entry name" value="N-glycosylation_EOS1"/>
</dbReference>
<dbReference type="GO" id="GO:0034599">
    <property type="term" value="P:cellular response to oxidative stress"/>
    <property type="evidence" value="ECO:0007669"/>
    <property type="project" value="InterPro"/>
</dbReference>
<dbReference type="GO" id="GO:0006487">
    <property type="term" value="P:protein N-linked glycosylation"/>
    <property type="evidence" value="ECO:0007669"/>
    <property type="project" value="TreeGrafter"/>
</dbReference>
<feature type="compositionally biased region" description="Low complexity" evidence="1">
    <location>
        <begin position="26"/>
        <end position="55"/>
    </location>
</feature>
<dbReference type="OrthoDB" id="2139606at2759"/>
<dbReference type="AlphaFoldDB" id="A0A4Q9MAX7"/>
<dbReference type="GO" id="GO:0005789">
    <property type="term" value="C:endoplasmic reticulum membrane"/>
    <property type="evidence" value="ECO:0007669"/>
    <property type="project" value="InterPro"/>
</dbReference>
<evidence type="ECO:0000256" key="1">
    <source>
        <dbReference type="SAM" id="MobiDB-lite"/>
    </source>
</evidence>
<organism evidence="3">
    <name type="scientific">Dichomitus squalens</name>
    <dbReference type="NCBI Taxonomy" id="114155"/>
    <lineage>
        <taxon>Eukaryota</taxon>
        <taxon>Fungi</taxon>
        <taxon>Dikarya</taxon>
        <taxon>Basidiomycota</taxon>
        <taxon>Agaricomycotina</taxon>
        <taxon>Agaricomycetes</taxon>
        <taxon>Polyporales</taxon>
        <taxon>Polyporaceae</taxon>
        <taxon>Dichomitus</taxon>
    </lineage>
</organism>
<evidence type="ECO:0000256" key="2">
    <source>
        <dbReference type="SAM" id="Phobius"/>
    </source>
</evidence>
<dbReference type="Proteomes" id="UP000292957">
    <property type="component" value="Unassembled WGS sequence"/>
</dbReference>
<dbReference type="PANTHER" id="PTHR28147:SF1">
    <property type="entry name" value="N-GLYCOSYLATION PROTEIN EOS1"/>
    <property type="match status" value="1"/>
</dbReference>
<feature type="transmembrane region" description="Helical" evidence="2">
    <location>
        <begin position="348"/>
        <end position="371"/>
    </location>
</feature>
<feature type="region of interest" description="Disordered" evidence="1">
    <location>
        <begin position="1"/>
        <end position="150"/>
    </location>
</feature>
<proteinExistence type="predicted"/>
<sequence length="379" mass="42053">MSAPNSSPPPYSLTPPEVRLINPAKRASSSPHLRLSSSSSSHLPSHLAPLSSHSRQAFSEYARSRRPVGPTSDDDETSGSGAETDDGVVFRRSSQGRGESLAETLRNRLLGKGKGRAIDEGWSRPITTTPGVPCAGETETEGEDSPRNLPTARITRSSLSQELALPPQTAWLVPIFFHTFRLLSIVPAVFGTLWNLYHVSRPPDGLVEWQVDYAVSMLWSILTGWQCLQLTTGLLKRWRVYYSPWATLIRLLALQAICWPATHLTLTILSHEDRPLICWAAIGTTTCCSRAIQLWVTSNIVPIPPSHPSHPLHPSHSSHSSHLPHSHAPLVQEEEEHMRKGRRRRWDWARVGVQCALPAGIVYAIMAWALVLRREFLGC</sequence>
<name>A0A4Q9MAX7_9APHY</name>
<gene>
    <name evidence="3" type="ORF">BD311DRAFT_85013</name>
</gene>
<dbReference type="EMBL" id="ML143506">
    <property type="protein sequence ID" value="TBU23398.1"/>
    <property type="molecule type" value="Genomic_DNA"/>
</dbReference>
<keyword evidence="2" id="KW-0812">Transmembrane</keyword>
<feature type="compositionally biased region" description="Pro residues" evidence="1">
    <location>
        <begin position="1"/>
        <end position="13"/>
    </location>
</feature>
<dbReference type="Pfam" id="PF12326">
    <property type="entry name" value="EOS1"/>
    <property type="match status" value="1"/>
</dbReference>
<accession>A0A4Q9MAX7</accession>
<evidence type="ECO:0000313" key="3">
    <source>
        <dbReference type="EMBL" id="TBU23398.1"/>
    </source>
</evidence>
<keyword evidence="2" id="KW-0472">Membrane</keyword>
<keyword evidence="2" id="KW-1133">Transmembrane helix</keyword>
<dbReference type="PANTHER" id="PTHR28147">
    <property type="entry name" value="N-GLYCOSYLATION PROTEIN EOS1"/>
    <property type="match status" value="1"/>
</dbReference>
<reference evidence="3" key="1">
    <citation type="submission" date="2019-01" db="EMBL/GenBank/DDBJ databases">
        <title>Draft genome sequences of three monokaryotic isolates of the white-rot basidiomycete fungus Dichomitus squalens.</title>
        <authorList>
            <consortium name="DOE Joint Genome Institute"/>
            <person name="Lopez S.C."/>
            <person name="Andreopoulos B."/>
            <person name="Pangilinan J."/>
            <person name="Lipzen A."/>
            <person name="Riley R."/>
            <person name="Ahrendt S."/>
            <person name="Ng V."/>
            <person name="Barry K."/>
            <person name="Daum C."/>
            <person name="Grigoriev I.V."/>
            <person name="Hilden K.S."/>
            <person name="Makela M.R."/>
            <person name="de Vries R.P."/>
        </authorList>
    </citation>
    <scope>NUCLEOTIDE SEQUENCE [LARGE SCALE GENOMIC DNA]</scope>
    <source>
        <strain evidence="3">OM18370.1</strain>
    </source>
</reference>
<protein>
    <submittedName>
        <fullName evidence="3">N-glycosylation protein-domain-containing protein</fullName>
    </submittedName>
</protein>
<feature type="transmembrane region" description="Helical" evidence="2">
    <location>
        <begin position="171"/>
        <end position="197"/>
    </location>
</feature>